<comment type="caution">
    <text evidence="2">The sequence shown here is derived from an EMBL/GenBank/DDBJ whole genome shotgun (WGS) entry which is preliminary data.</text>
</comment>
<gene>
    <name evidence="2" type="ORF">DFR70_103463</name>
</gene>
<reference evidence="2 3" key="1">
    <citation type="submission" date="2018-05" db="EMBL/GenBank/DDBJ databases">
        <title>Genomic Encyclopedia of Type Strains, Phase IV (KMG-IV): sequencing the most valuable type-strain genomes for metagenomic binning, comparative biology and taxonomic classification.</title>
        <authorList>
            <person name="Goeker M."/>
        </authorList>
    </citation>
    <scope>NUCLEOTIDE SEQUENCE [LARGE SCALE GENOMIC DNA]</scope>
    <source>
        <strain evidence="2 3">DSM 44704</strain>
    </source>
</reference>
<protein>
    <submittedName>
        <fullName evidence="2">Uncharacterized protein</fullName>
    </submittedName>
</protein>
<organism evidence="2 3">
    <name type="scientific">Nocardia tenerifensis</name>
    <dbReference type="NCBI Taxonomy" id="228006"/>
    <lineage>
        <taxon>Bacteria</taxon>
        <taxon>Bacillati</taxon>
        <taxon>Actinomycetota</taxon>
        <taxon>Actinomycetes</taxon>
        <taxon>Mycobacteriales</taxon>
        <taxon>Nocardiaceae</taxon>
        <taxon>Nocardia</taxon>
    </lineage>
</organism>
<dbReference type="EMBL" id="QJKF01000003">
    <property type="protein sequence ID" value="PXX66713.1"/>
    <property type="molecule type" value="Genomic_DNA"/>
</dbReference>
<accession>A0A318KHU1</accession>
<keyword evidence="3" id="KW-1185">Reference proteome</keyword>
<dbReference type="Proteomes" id="UP000247569">
    <property type="component" value="Unassembled WGS sequence"/>
</dbReference>
<dbReference type="AlphaFoldDB" id="A0A318KHU1"/>
<evidence type="ECO:0000256" key="1">
    <source>
        <dbReference type="SAM" id="MobiDB-lite"/>
    </source>
</evidence>
<name>A0A318KHU1_9NOCA</name>
<evidence type="ECO:0000313" key="3">
    <source>
        <dbReference type="Proteomes" id="UP000247569"/>
    </source>
</evidence>
<proteinExistence type="predicted"/>
<sequence>MSEEENLAHHEAALHAQLTLFCQLMLGSAEAADRMVHQIYHRALDHRDKREKCSSKRVHLFGIAAELCGVLRNSRSGHCLSPGDDGNNEECCASSRPTMR</sequence>
<evidence type="ECO:0000313" key="2">
    <source>
        <dbReference type="EMBL" id="PXX66713.1"/>
    </source>
</evidence>
<feature type="region of interest" description="Disordered" evidence="1">
    <location>
        <begin position="77"/>
        <end position="100"/>
    </location>
</feature>
<dbReference type="RefSeq" id="WP_063713303.1">
    <property type="nucleotide sequence ID" value="NZ_QJKF01000003.1"/>
</dbReference>